<keyword evidence="9" id="KW-0067">ATP-binding</keyword>
<dbReference type="InterPro" id="IPR005467">
    <property type="entry name" value="His_kinase_dom"/>
</dbReference>
<dbReference type="Pfam" id="PF00512">
    <property type="entry name" value="HisKA"/>
    <property type="match status" value="1"/>
</dbReference>
<reference evidence="15" key="1">
    <citation type="submission" date="2021-02" db="EMBL/GenBank/DDBJ databases">
        <title>Strain Y2R2, a novel species of the genus Halomonas.</title>
        <authorList>
            <person name="Huang H."/>
        </authorList>
    </citation>
    <scope>NUCLEOTIDE SEQUENCE</scope>
    <source>
        <strain evidence="15">Y2R2</strain>
    </source>
</reference>
<keyword evidence="6" id="KW-0812">Transmembrane</keyword>
<keyword evidence="5" id="KW-0808">Transferase</keyword>
<proteinExistence type="predicted"/>
<evidence type="ECO:0000256" key="4">
    <source>
        <dbReference type="ARBA" id="ARBA00022553"/>
    </source>
</evidence>
<dbReference type="InterPro" id="IPR003661">
    <property type="entry name" value="HisK_dim/P_dom"/>
</dbReference>
<evidence type="ECO:0000256" key="3">
    <source>
        <dbReference type="ARBA" id="ARBA00012438"/>
    </source>
</evidence>
<evidence type="ECO:0000313" key="15">
    <source>
        <dbReference type="EMBL" id="QEM80366.1"/>
    </source>
</evidence>
<dbReference type="Gene3D" id="3.30.565.10">
    <property type="entry name" value="Histidine kinase-like ATPase, C-terminal domain"/>
    <property type="match status" value="1"/>
</dbReference>
<dbReference type="InterPro" id="IPR036097">
    <property type="entry name" value="HisK_dim/P_sf"/>
</dbReference>
<keyword evidence="11" id="KW-0902">Two-component regulatory system</keyword>
<sequence>MNSIRRYLFRTLALSLALITVLSVTATYLITNHELEEILDAQLSLTAREIMSFLPDQPTPLDYRRLAERLDQGDASARLYPASGITSQTSVHLPSARLYHHEERKLTIGLWDNQARPLVVGPRWHSSDESIAAPQSEGFSWIEYQGKRWRSLTVFDAQSDLWLRLGIEYHFLEEIVERVALNHLWPMLLLLPLALAMMLYLIRRGLDPIHQLSRQVHDRNADDLSRITLPVPQELHDLRSALNEFIVRLDKTLERERRFTADAAHELRTPLAAMKIHLDNAEAGERDALPKAQRGIARLQRVVDQLLTLARVDRKQFADWQHLDLRPLLFELVAESWPLAEARQQQLHMHDIPSVYIDGNAVELGILIRNLLDNALRYTPDGGRIDVALHQDNSGTTLTIQDSGPGIPEDQLTTVTERFRRASDQSTTGSGLGLSIAMALAARHGAILSLTNAERGGLIVRLTWPSAQMS</sequence>
<dbReference type="InterPro" id="IPR036890">
    <property type="entry name" value="HATPase_C_sf"/>
</dbReference>
<dbReference type="InterPro" id="IPR050428">
    <property type="entry name" value="TCS_sensor_his_kinase"/>
</dbReference>
<accession>A0A5C1NAH1</accession>
<evidence type="ECO:0000256" key="5">
    <source>
        <dbReference type="ARBA" id="ARBA00022679"/>
    </source>
</evidence>
<dbReference type="SUPFAM" id="SSF55874">
    <property type="entry name" value="ATPase domain of HSP90 chaperone/DNA topoisomerase II/histidine kinase"/>
    <property type="match status" value="1"/>
</dbReference>
<keyword evidence="10" id="KW-1133">Transmembrane helix</keyword>
<dbReference type="EMBL" id="CP038437">
    <property type="protein sequence ID" value="QEM80366.1"/>
    <property type="molecule type" value="Genomic_DNA"/>
</dbReference>
<keyword evidence="4" id="KW-0597">Phosphoprotein</keyword>
<dbReference type="GO" id="GO:0000155">
    <property type="term" value="F:phosphorelay sensor kinase activity"/>
    <property type="evidence" value="ECO:0007669"/>
    <property type="project" value="InterPro"/>
</dbReference>
<dbReference type="PANTHER" id="PTHR45436">
    <property type="entry name" value="SENSOR HISTIDINE KINASE YKOH"/>
    <property type="match status" value="1"/>
</dbReference>
<keyword evidence="7" id="KW-0547">Nucleotide-binding</keyword>
<name>A0A5C1NAH1_9GAMM</name>
<dbReference type="AlphaFoldDB" id="A0A5C1NAH1"/>
<dbReference type="SMART" id="SM00388">
    <property type="entry name" value="HisKA"/>
    <property type="match status" value="1"/>
</dbReference>
<evidence type="ECO:0000256" key="6">
    <source>
        <dbReference type="ARBA" id="ARBA00022692"/>
    </source>
</evidence>
<keyword evidence="12" id="KW-0472">Membrane</keyword>
<keyword evidence="16" id="KW-1185">Reference proteome</keyword>
<feature type="domain" description="HAMP" evidence="14">
    <location>
        <begin position="203"/>
        <end position="254"/>
    </location>
</feature>
<evidence type="ECO:0000256" key="7">
    <source>
        <dbReference type="ARBA" id="ARBA00022741"/>
    </source>
</evidence>
<dbReference type="PROSITE" id="PS50109">
    <property type="entry name" value="HIS_KIN"/>
    <property type="match status" value="1"/>
</dbReference>
<evidence type="ECO:0000256" key="2">
    <source>
        <dbReference type="ARBA" id="ARBA00004141"/>
    </source>
</evidence>
<gene>
    <name evidence="15" type="ORF">E4T21_01440</name>
</gene>
<dbReference type="CDD" id="cd00082">
    <property type="entry name" value="HisKA"/>
    <property type="match status" value="1"/>
</dbReference>
<dbReference type="Proteomes" id="UP000324285">
    <property type="component" value="Chromosome"/>
</dbReference>
<evidence type="ECO:0000256" key="10">
    <source>
        <dbReference type="ARBA" id="ARBA00022989"/>
    </source>
</evidence>
<evidence type="ECO:0000259" key="14">
    <source>
        <dbReference type="PROSITE" id="PS50885"/>
    </source>
</evidence>
<dbReference type="PANTHER" id="PTHR45436:SF14">
    <property type="entry name" value="SENSOR PROTEIN QSEC"/>
    <property type="match status" value="1"/>
</dbReference>
<evidence type="ECO:0000256" key="12">
    <source>
        <dbReference type="ARBA" id="ARBA00023136"/>
    </source>
</evidence>
<dbReference type="GO" id="GO:0005886">
    <property type="term" value="C:plasma membrane"/>
    <property type="evidence" value="ECO:0007669"/>
    <property type="project" value="TreeGrafter"/>
</dbReference>
<dbReference type="SUPFAM" id="SSF47384">
    <property type="entry name" value="Homodimeric domain of signal transducing histidine kinase"/>
    <property type="match status" value="1"/>
</dbReference>
<comment type="catalytic activity">
    <reaction evidence="1">
        <text>ATP + protein L-histidine = ADP + protein N-phospho-L-histidine.</text>
        <dbReference type="EC" id="2.7.13.3"/>
    </reaction>
</comment>
<dbReference type="RefSeq" id="WP_149282873.1">
    <property type="nucleotide sequence ID" value="NZ_CP038437.2"/>
</dbReference>
<dbReference type="PROSITE" id="PS50885">
    <property type="entry name" value="HAMP"/>
    <property type="match status" value="1"/>
</dbReference>
<comment type="subcellular location">
    <subcellularLocation>
        <location evidence="2">Membrane</location>
        <topology evidence="2">Multi-pass membrane protein</topology>
    </subcellularLocation>
</comment>
<organism evidence="15 16">
    <name type="scientific">Halomonas binhaiensis</name>
    <dbReference type="NCBI Taxonomy" id="2562282"/>
    <lineage>
        <taxon>Bacteria</taxon>
        <taxon>Pseudomonadati</taxon>
        <taxon>Pseudomonadota</taxon>
        <taxon>Gammaproteobacteria</taxon>
        <taxon>Oceanospirillales</taxon>
        <taxon>Halomonadaceae</taxon>
        <taxon>Halomonas</taxon>
    </lineage>
</organism>
<evidence type="ECO:0000259" key="13">
    <source>
        <dbReference type="PROSITE" id="PS50109"/>
    </source>
</evidence>
<feature type="domain" description="Histidine kinase" evidence="13">
    <location>
        <begin position="262"/>
        <end position="468"/>
    </location>
</feature>
<evidence type="ECO:0000256" key="1">
    <source>
        <dbReference type="ARBA" id="ARBA00000085"/>
    </source>
</evidence>
<dbReference type="Gene3D" id="1.10.287.130">
    <property type="match status" value="1"/>
</dbReference>
<dbReference type="InterPro" id="IPR004358">
    <property type="entry name" value="Sig_transdc_His_kin-like_C"/>
</dbReference>
<protein>
    <recommendedName>
        <fullName evidence="3">histidine kinase</fullName>
        <ecNumber evidence="3">2.7.13.3</ecNumber>
    </recommendedName>
</protein>
<dbReference type="PRINTS" id="PR00344">
    <property type="entry name" value="BCTRLSENSOR"/>
</dbReference>
<evidence type="ECO:0000256" key="8">
    <source>
        <dbReference type="ARBA" id="ARBA00022777"/>
    </source>
</evidence>
<dbReference type="KEGG" id="hbh:E4T21_01440"/>
<dbReference type="GO" id="GO:0005524">
    <property type="term" value="F:ATP binding"/>
    <property type="evidence" value="ECO:0007669"/>
    <property type="project" value="UniProtKB-KW"/>
</dbReference>
<dbReference type="SMART" id="SM00387">
    <property type="entry name" value="HATPase_c"/>
    <property type="match status" value="1"/>
</dbReference>
<evidence type="ECO:0000256" key="11">
    <source>
        <dbReference type="ARBA" id="ARBA00023012"/>
    </source>
</evidence>
<dbReference type="OrthoDB" id="9809766at2"/>
<evidence type="ECO:0000313" key="16">
    <source>
        <dbReference type="Proteomes" id="UP000324285"/>
    </source>
</evidence>
<keyword evidence="8" id="KW-0418">Kinase</keyword>
<evidence type="ECO:0000256" key="9">
    <source>
        <dbReference type="ARBA" id="ARBA00022840"/>
    </source>
</evidence>
<dbReference type="InterPro" id="IPR003594">
    <property type="entry name" value="HATPase_dom"/>
</dbReference>
<dbReference type="InterPro" id="IPR003660">
    <property type="entry name" value="HAMP_dom"/>
</dbReference>
<dbReference type="Pfam" id="PF02518">
    <property type="entry name" value="HATPase_c"/>
    <property type="match status" value="1"/>
</dbReference>
<dbReference type="EC" id="2.7.13.3" evidence="3"/>